<protein>
    <submittedName>
        <fullName evidence="1">Uncharacterized protein</fullName>
    </submittedName>
</protein>
<sequence length="162" mass="18404">MKTVYDWFCEYAQGVLMGRDQSCKENVTAGIRAFLTEMDMLEESDPDGKVSRRELLRFKMMPADTFAAFFEHYEERSKILQVRSECALLAMERIQNGVLLSKDAKITKLSSFFELAAGLVKDSRYASWIDEMLASIQKDLAFAAGQSNELSDDMAEWLGQKG</sequence>
<name>A0ABV1G9F3_9FIRM</name>
<proteinExistence type="predicted"/>
<reference evidence="1 2" key="1">
    <citation type="submission" date="2024-03" db="EMBL/GenBank/DDBJ databases">
        <title>Human intestinal bacterial collection.</title>
        <authorList>
            <person name="Pauvert C."/>
            <person name="Hitch T.C.A."/>
            <person name="Clavel T."/>
        </authorList>
    </citation>
    <scope>NUCLEOTIDE SEQUENCE [LARGE SCALE GENOMIC DNA]</scope>
    <source>
        <strain evidence="1 2">CLA-AA-H192</strain>
    </source>
</reference>
<accession>A0ABV1G9F3</accession>
<gene>
    <name evidence="1" type="ORF">WMO66_12495</name>
</gene>
<dbReference type="Proteomes" id="UP001491552">
    <property type="component" value="Unassembled WGS sequence"/>
</dbReference>
<comment type="caution">
    <text evidence="1">The sequence shown here is derived from an EMBL/GenBank/DDBJ whole genome shotgun (WGS) entry which is preliminary data.</text>
</comment>
<evidence type="ECO:0000313" key="2">
    <source>
        <dbReference type="Proteomes" id="UP001491552"/>
    </source>
</evidence>
<organism evidence="1 2">
    <name type="scientific">Faecousia intestinalis</name>
    <dbReference type="NCBI Taxonomy" id="3133167"/>
    <lineage>
        <taxon>Bacteria</taxon>
        <taxon>Bacillati</taxon>
        <taxon>Bacillota</taxon>
        <taxon>Clostridia</taxon>
        <taxon>Eubacteriales</taxon>
        <taxon>Oscillospiraceae</taxon>
        <taxon>Faecousia</taxon>
    </lineage>
</organism>
<dbReference type="EMBL" id="JBBMFF010000257">
    <property type="protein sequence ID" value="MEQ2512052.1"/>
    <property type="molecule type" value="Genomic_DNA"/>
</dbReference>
<keyword evidence="2" id="KW-1185">Reference proteome</keyword>
<evidence type="ECO:0000313" key="1">
    <source>
        <dbReference type="EMBL" id="MEQ2512052.1"/>
    </source>
</evidence>
<dbReference type="RefSeq" id="WP_349136755.1">
    <property type="nucleotide sequence ID" value="NZ_JBBMFF010000257.1"/>
</dbReference>